<organism evidence="3 4">
    <name type="scientific">Hyaloscypha hepaticicola</name>
    <dbReference type="NCBI Taxonomy" id="2082293"/>
    <lineage>
        <taxon>Eukaryota</taxon>
        <taxon>Fungi</taxon>
        <taxon>Dikarya</taxon>
        <taxon>Ascomycota</taxon>
        <taxon>Pezizomycotina</taxon>
        <taxon>Leotiomycetes</taxon>
        <taxon>Helotiales</taxon>
        <taxon>Hyaloscyphaceae</taxon>
        <taxon>Hyaloscypha</taxon>
    </lineage>
</organism>
<feature type="region of interest" description="Disordered" evidence="1">
    <location>
        <begin position="1"/>
        <end position="20"/>
    </location>
</feature>
<dbReference type="OrthoDB" id="3554725at2759"/>
<evidence type="ECO:0000256" key="1">
    <source>
        <dbReference type="SAM" id="MobiDB-lite"/>
    </source>
</evidence>
<feature type="transmembrane region" description="Helical" evidence="2">
    <location>
        <begin position="77"/>
        <end position="95"/>
    </location>
</feature>
<evidence type="ECO:0000313" key="3">
    <source>
        <dbReference type="EMBL" id="PMD16896.1"/>
    </source>
</evidence>
<reference evidence="3 4" key="1">
    <citation type="submission" date="2016-05" db="EMBL/GenBank/DDBJ databases">
        <title>A degradative enzymes factory behind the ericoid mycorrhizal symbiosis.</title>
        <authorList>
            <consortium name="DOE Joint Genome Institute"/>
            <person name="Martino E."/>
            <person name="Morin E."/>
            <person name="Grelet G."/>
            <person name="Kuo A."/>
            <person name="Kohler A."/>
            <person name="Daghino S."/>
            <person name="Barry K."/>
            <person name="Choi C."/>
            <person name="Cichocki N."/>
            <person name="Clum A."/>
            <person name="Copeland A."/>
            <person name="Hainaut M."/>
            <person name="Haridas S."/>
            <person name="Labutti K."/>
            <person name="Lindquist E."/>
            <person name="Lipzen A."/>
            <person name="Khouja H.-R."/>
            <person name="Murat C."/>
            <person name="Ohm R."/>
            <person name="Olson A."/>
            <person name="Spatafora J."/>
            <person name="Veneault-Fourrey C."/>
            <person name="Henrissat B."/>
            <person name="Grigoriev I."/>
            <person name="Martin F."/>
            <person name="Perotto S."/>
        </authorList>
    </citation>
    <scope>NUCLEOTIDE SEQUENCE [LARGE SCALE GENOMIC DNA]</scope>
    <source>
        <strain evidence="3 4">UAMH 7357</strain>
    </source>
</reference>
<keyword evidence="2" id="KW-1133">Transmembrane helix</keyword>
<gene>
    <name evidence="3" type="ORF">NA56DRAFT_662798</name>
</gene>
<keyword evidence="2" id="KW-0472">Membrane</keyword>
<keyword evidence="4" id="KW-1185">Reference proteome</keyword>
<accession>A0A2J6PSH7</accession>
<proteinExistence type="predicted"/>
<evidence type="ECO:0000313" key="4">
    <source>
        <dbReference type="Proteomes" id="UP000235672"/>
    </source>
</evidence>
<evidence type="ECO:0000256" key="2">
    <source>
        <dbReference type="SAM" id="Phobius"/>
    </source>
</evidence>
<keyword evidence="2" id="KW-0812">Transmembrane</keyword>
<feature type="transmembrane region" description="Helical" evidence="2">
    <location>
        <begin position="205"/>
        <end position="226"/>
    </location>
</feature>
<dbReference type="Proteomes" id="UP000235672">
    <property type="component" value="Unassembled WGS sequence"/>
</dbReference>
<protein>
    <submittedName>
        <fullName evidence="3">Uncharacterized protein</fullName>
    </submittedName>
</protein>
<sequence length="247" mass="26661">MGSQQDYSGKEPIGSNTKDERHGLLRLSSERLSPLFLWYSGHSSSTSTPTSVASKKSNMLWFNTLGSSLSSNCRGPLNFQLLLILTFFVHLYLFLDPSASVTIDQLPAWSQQPQCGKGCIQNNYDGGEDIENIIGRTWNGCYRGIQYQAVATSVTATGNTSPTSATDNNGVPNQTGNVNAGAITGIPSATASCKSSSSLSLSGTIGIGVSVAFSVLDLIFGVRFKIWKHKRAEKKNHVPPIQQRGYY</sequence>
<name>A0A2J6PSH7_9HELO</name>
<dbReference type="AlphaFoldDB" id="A0A2J6PSH7"/>
<dbReference type="EMBL" id="KZ613503">
    <property type="protein sequence ID" value="PMD16896.1"/>
    <property type="molecule type" value="Genomic_DNA"/>
</dbReference>